<evidence type="ECO:0000313" key="3">
    <source>
        <dbReference type="EMBL" id="SEO55206.1"/>
    </source>
</evidence>
<dbReference type="AlphaFoldDB" id="A0A1H8QME8"/>
<dbReference type="OrthoDB" id="9815944at2"/>
<dbReference type="Pfam" id="PF13476">
    <property type="entry name" value="AAA_23"/>
    <property type="match status" value="1"/>
</dbReference>
<dbReference type="InterPro" id="IPR027417">
    <property type="entry name" value="P-loop_NTPase"/>
</dbReference>
<feature type="domain" description="Rad50/SbcC-type AAA" evidence="2">
    <location>
        <begin position="9"/>
        <end position="278"/>
    </location>
</feature>
<feature type="coiled-coil region" evidence="1">
    <location>
        <begin position="207"/>
        <end position="241"/>
    </location>
</feature>
<evidence type="ECO:0000313" key="4">
    <source>
        <dbReference type="Proteomes" id="UP000198814"/>
    </source>
</evidence>
<protein>
    <submittedName>
        <fullName evidence="3">AAA domain-containing protein</fullName>
    </submittedName>
</protein>
<evidence type="ECO:0000256" key="1">
    <source>
        <dbReference type="SAM" id="Coils"/>
    </source>
</evidence>
<dbReference type="Proteomes" id="UP000198814">
    <property type="component" value="Unassembled WGS sequence"/>
</dbReference>
<dbReference type="STRING" id="42354.SAMN05216333_11234"/>
<sequence length="574" mass="62719">MRIKRIASSGFLAVKNIEVDVRSPIVLFCGTNEAGKSSLRDGIHQAFTGENPRVQLKKNYKFLVNDKDHAGYTYIDYDGNQKAAITIPNGTHELTQALHSALPYVLNPALFASITPDDRAKFLFDLGNLRSDGAEVKQKLLDHGCDAGKVGEIMPFLRSSFENAHKQSTENVKQARANWKAVTGETYGDKKAEGWKAPVPAIDASAKEKAEAELSRIDVELEEANQKLGAMQAALNGANHRAGEITRLKELSEKESRIREKLDHDRHQVEEWQTKIEETRKLALGSRPGAVACKCPECDAELVFTGTELVARAGDMHGDEDAAASLGKYENALSMFKNAVANGERDLAAATAAREQLALMKDDQETPNQEDIDALKAKISVLRSGRQQASTDLETINKNIRLASEAEAITQKAAEHHASVQAWDKIASALAPDGIPSEMLHAALGPINVRLAKSSVDTGWKQAVINPDMSISYEERPYGLSSVSAKWRANVMIAEAISHVSGIKFLMADEFDLLDLPNRSACLKWLIGLARNHEIDSVLLFGTLKEKPAKLPPEVAAHWIQDGVLVDQVVEAAA</sequence>
<reference evidence="4" key="1">
    <citation type="submission" date="2016-10" db="EMBL/GenBank/DDBJ databases">
        <authorList>
            <person name="Varghese N."/>
            <person name="Submissions S."/>
        </authorList>
    </citation>
    <scope>NUCLEOTIDE SEQUENCE [LARGE SCALE GENOMIC DNA]</scope>
    <source>
        <strain evidence="4">Nm76</strain>
    </source>
</reference>
<dbReference type="InterPro" id="IPR038729">
    <property type="entry name" value="Rad50/SbcC_AAA"/>
</dbReference>
<name>A0A1H8QME8_9PROT</name>
<keyword evidence="4" id="KW-1185">Reference proteome</keyword>
<dbReference type="GO" id="GO:0006302">
    <property type="term" value="P:double-strand break repair"/>
    <property type="evidence" value="ECO:0007669"/>
    <property type="project" value="InterPro"/>
</dbReference>
<dbReference type="GO" id="GO:0016887">
    <property type="term" value="F:ATP hydrolysis activity"/>
    <property type="evidence" value="ECO:0007669"/>
    <property type="project" value="InterPro"/>
</dbReference>
<dbReference type="SUPFAM" id="SSF52540">
    <property type="entry name" value="P-loop containing nucleoside triphosphate hydrolases"/>
    <property type="match status" value="1"/>
</dbReference>
<organism evidence="3 4">
    <name type="scientific">Nitrosomonas oligotropha</name>
    <dbReference type="NCBI Taxonomy" id="42354"/>
    <lineage>
        <taxon>Bacteria</taxon>
        <taxon>Pseudomonadati</taxon>
        <taxon>Pseudomonadota</taxon>
        <taxon>Betaproteobacteria</taxon>
        <taxon>Nitrosomonadales</taxon>
        <taxon>Nitrosomonadaceae</taxon>
        <taxon>Nitrosomonas</taxon>
    </lineage>
</organism>
<evidence type="ECO:0000259" key="2">
    <source>
        <dbReference type="Pfam" id="PF13476"/>
    </source>
</evidence>
<dbReference type="RefSeq" id="WP_090318972.1">
    <property type="nucleotide sequence ID" value="NZ_FNOE01000012.1"/>
</dbReference>
<dbReference type="EMBL" id="FODO01000012">
    <property type="protein sequence ID" value="SEO55206.1"/>
    <property type="molecule type" value="Genomic_DNA"/>
</dbReference>
<accession>A0A1H8QME8</accession>
<gene>
    <name evidence="3" type="ORF">SAMN05216333_11234</name>
</gene>
<keyword evidence="1" id="KW-0175">Coiled coil</keyword>
<dbReference type="Gene3D" id="3.40.50.300">
    <property type="entry name" value="P-loop containing nucleotide triphosphate hydrolases"/>
    <property type="match status" value="1"/>
</dbReference>
<proteinExistence type="predicted"/>